<keyword evidence="5" id="KW-1185">Reference proteome</keyword>
<feature type="domain" description="CNA-B" evidence="3">
    <location>
        <begin position="1081"/>
        <end position="1147"/>
    </location>
</feature>
<dbReference type="Pfam" id="PF05738">
    <property type="entry name" value="Cna_B"/>
    <property type="match status" value="4"/>
</dbReference>
<evidence type="ECO:0000256" key="1">
    <source>
        <dbReference type="SAM" id="MobiDB-lite"/>
    </source>
</evidence>
<feature type="compositionally biased region" description="Basic and acidic residues" evidence="1">
    <location>
        <begin position="1395"/>
        <end position="1407"/>
    </location>
</feature>
<dbReference type="InterPro" id="IPR011050">
    <property type="entry name" value="Pectin_lyase_fold/virulence"/>
</dbReference>
<dbReference type="InterPro" id="IPR008454">
    <property type="entry name" value="Collagen-bd_Cna-like_B-typ_dom"/>
</dbReference>
<feature type="domain" description="CNA-B" evidence="3">
    <location>
        <begin position="962"/>
        <end position="1064"/>
    </location>
</feature>
<reference evidence="4 5" key="1">
    <citation type="submission" date="2019-08" db="EMBL/GenBank/DDBJ databases">
        <title>In-depth cultivation of the pig gut microbiome towards novel bacterial diversity and tailored functional studies.</title>
        <authorList>
            <person name="Wylensek D."/>
            <person name="Hitch T.C.A."/>
            <person name="Clavel T."/>
        </authorList>
    </citation>
    <scope>NUCLEOTIDE SEQUENCE [LARGE SCALE GENOMIC DNA]</scope>
    <source>
        <strain evidence="4 5">68-1-5</strain>
    </source>
</reference>
<organism evidence="4 5">
    <name type="scientific">Suipraeoptans intestinalis</name>
    <dbReference type="NCBI Taxonomy" id="2606628"/>
    <lineage>
        <taxon>Bacteria</taxon>
        <taxon>Bacillati</taxon>
        <taxon>Bacillota</taxon>
        <taxon>Clostridia</taxon>
        <taxon>Lachnospirales</taxon>
        <taxon>Lachnospiraceae</taxon>
        <taxon>Suipraeoptans</taxon>
    </lineage>
</organism>
<dbReference type="SUPFAM" id="SSF49478">
    <property type="entry name" value="Cna protein B-type domain"/>
    <property type="match status" value="4"/>
</dbReference>
<comment type="caution">
    <text evidence="4">The sequence shown here is derived from an EMBL/GenBank/DDBJ whole genome shotgun (WGS) entry which is preliminary data.</text>
</comment>
<evidence type="ECO:0000259" key="3">
    <source>
        <dbReference type="Pfam" id="PF05738"/>
    </source>
</evidence>
<feature type="chain" id="PRO_5026885024" evidence="2">
    <location>
        <begin position="24"/>
        <end position="1463"/>
    </location>
</feature>
<feature type="signal peptide" evidence="2">
    <location>
        <begin position="1"/>
        <end position="23"/>
    </location>
</feature>
<dbReference type="Proteomes" id="UP000434409">
    <property type="component" value="Unassembled WGS sequence"/>
</dbReference>
<dbReference type="EMBL" id="VULY01000018">
    <property type="protein sequence ID" value="MSR93831.1"/>
    <property type="molecule type" value="Genomic_DNA"/>
</dbReference>
<dbReference type="SUPFAM" id="SSF51126">
    <property type="entry name" value="Pectin lyase-like"/>
    <property type="match status" value="2"/>
</dbReference>
<feature type="domain" description="CNA-B" evidence="3">
    <location>
        <begin position="1301"/>
        <end position="1394"/>
    </location>
</feature>
<dbReference type="CDD" id="cd00222">
    <property type="entry name" value="CollagenBindB"/>
    <property type="match status" value="4"/>
</dbReference>
<proteinExistence type="predicted"/>
<name>A0A6N7USD6_9FIRM</name>
<evidence type="ECO:0000256" key="2">
    <source>
        <dbReference type="SAM" id="SignalP"/>
    </source>
</evidence>
<accession>A0A6N7USD6</accession>
<evidence type="ECO:0000313" key="4">
    <source>
        <dbReference type="EMBL" id="MSR93831.1"/>
    </source>
</evidence>
<protein>
    <submittedName>
        <fullName evidence="4">Cna B-type domain-containing protein</fullName>
    </submittedName>
</protein>
<feature type="region of interest" description="Disordered" evidence="1">
    <location>
        <begin position="1393"/>
        <end position="1435"/>
    </location>
</feature>
<dbReference type="RefSeq" id="WP_154477061.1">
    <property type="nucleotide sequence ID" value="NZ_VULY01000018.1"/>
</dbReference>
<keyword evidence="2" id="KW-0732">Signal</keyword>
<gene>
    <name evidence="4" type="ORF">FYJ34_06025</name>
</gene>
<feature type="compositionally biased region" description="Basic and acidic residues" evidence="1">
    <location>
        <begin position="1415"/>
        <end position="1427"/>
    </location>
</feature>
<feature type="domain" description="CNA-B" evidence="3">
    <location>
        <begin position="1182"/>
        <end position="1285"/>
    </location>
</feature>
<dbReference type="Gene3D" id="2.60.40.1140">
    <property type="entry name" value="Collagen-binding surface protein Cna, B-type domain"/>
    <property type="match status" value="4"/>
</dbReference>
<evidence type="ECO:0000313" key="5">
    <source>
        <dbReference type="Proteomes" id="UP000434409"/>
    </source>
</evidence>
<sequence length="1463" mass="158263">MKKGFQLGLMLLLLLLPAQAVQAGNVSSESELRAGLGNNPVVTTDITITQPLIFESGSTVIDLKGHTLTLGNNIEEMFQIRGENVSVIIRNGTLDGAEKGRLLKILGAEVSLEQVTVKNGSTDTFQKKLDESGVNKQSYQGGAIYLEQEGKLSLLDTVFRDNYAKKATPAVEHPNDPALAAHGGAIYCGGKSIISMRGGAFYDNYSGTTETKRGTTGEGGAIKLEGGSLLYINSDGAEDRTIFDGNHNYVTASNVGGYQGGAIEATNSIIRAYNVDFVVKGGFDTGGAIKFEKSGQKLDHNVIKDSTFKLVGGQLPTKPEASTYFGTSGGAIMSENSYLTVTNTTFTMEKAAEDSKYPEVAFAGGFIDVVGGGELNLYDSSLTGNGASWNAAWKYKSAKYGGAIAFENGASAKAHIKGTTLKNFMVDHTGGIISVGHRNGATKEYGNTTVDLRIENSTLQNAHAYTYNAASAGAGLYIAPGSNVVVAGGTIEYMTANYGAAVYNKGNLTFENHAQVKNNTTTQMGAGVMNDGYLNVHSAVFGNNVKSKDAFFNSGNHQFKAEHSGDNIYAKQDVIVGTDASFDGNDVRVFDKTSAILLSGPRNSVINVSISEAPNAANDQVFQEDFAETANRYVGYLVGKGVTDADLKAAYTPAGTAAGYTPTPEDAKKLHYVSRTVEASKIATVEDHTSPALWDYVYDPEASTIVLGQRAKMIYHSNHSSATMEGGTADTDPAGQKLEQVYTFYKSGDGAPKVSLNNAAATELTATEVIPSLTVANESYGFRGWYKGAWKEKPIYNEEQKTPQDSEKYDFAKATFTGTWHKDTNTQITDILSVEEKNTLHTYAVYQQGRITVRVKKAWNASDKEDVTFVLKGGEKEIEKTLPKDSAVDYVEFQDLKMVDQEGNPLFDKYTVEEKGTKDGKVTLGNHTYAVAVAYENDTMAEAEKEPQTKYYTITNTQLTDVQVTKEWQGGATQPTEKVEAELYKSVGGGQPTLVKTEELTAAGGWKKVFADLPVTEEAGGQTKPIVYSVKEKGMTDNGTVQLEGKKYQVTISGSQENGFTISNRQYTDMGVLTPGTTQLKVSKTWAGEVTETEVQVQLYKNGEPEGSAVALNEENGWTHTFEQLPVVDTIQQAQGNVYEIKEVGEADGIITLNGHSYSVKMTQPSAKEVVITNTYMPKKQIKVTKEWAGEKTIPAAAVYVQLYRTVDGTESQVENGMKELTAADGWTYTFENLPGVQKEGDTLKPITYSVREVQEKDGRIQLDGRKYEVRVTGDEANGFVITNKQYTDMGTLIPGTTTMKVSKIWKGTAGAKEITVQLLKNGEAFGKAVALNETGNWSHTFTDLPVVDKIDQKEPNRYTVQEVGEKDGMLVINDRKYTVSYDTKETETVITNTEIREEPPKPDHVTPGDNGTPESKKGKTVQESRKKAPKTADAGSLAGYTLALLLSAGGILQVAKKRTEKR</sequence>